<evidence type="ECO:0000256" key="2">
    <source>
        <dbReference type="ARBA" id="ARBA00022980"/>
    </source>
</evidence>
<evidence type="ECO:0000313" key="8">
    <source>
        <dbReference type="Proteomes" id="UP000284842"/>
    </source>
</evidence>
<keyword evidence="3" id="KW-0496">Mitochondrion</keyword>
<keyword evidence="4" id="KW-0687">Ribonucleoprotein</keyword>
<evidence type="ECO:0000313" key="7">
    <source>
        <dbReference type="EMBL" id="PPQ98976.1"/>
    </source>
</evidence>
<dbReference type="EMBL" id="NHTK01001372">
    <property type="protein sequence ID" value="PPQ98976.1"/>
    <property type="molecule type" value="Genomic_DNA"/>
</dbReference>
<dbReference type="Pfam" id="PF05047">
    <property type="entry name" value="L51_S25_CI-B8"/>
    <property type="match status" value="1"/>
</dbReference>
<feature type="compositionally biased region" description="Basic and acidic residues" evidence="5">
    <location>
        <begin position="189"/>
        <end position="203"/>
    </location>
</feature>
<evidence type="ECO:0000256" key="5">
    <source>
        <dbReference type="SAM" id="MobiDB-lite"/>
    </source>
</evidence>
<dbReference type="GO" id="GO:0005739">
    <property type="term" value="C:mitochondrion"/>
    <property type="evidence" value="ECO:0007669"/>
    <property type="project" value="UniProtKB-SubCell"/>
</dbReference>
<accession>A0A409Y7F9</accession>
<evidence type="ECO:0000256" key="1">
    <source>
        <dbReference type="ARBA" id="ARBA00004173"/>
    </source>
</evidence>
<feature type="compositionally biased region" description="Basic and acidic residues" evidence="5">
    <location>
        <begin position="170"/>
        <end position="179"/>
    </location>
</feature>
<comment type="caution">
    <text evidence="7">The sequence shown here is derived from an EMBL/GenBank/DDBJ whole genome shotgun (WGS) entry which is preliminary data.</text>
</comment>
<evidence type="ECO:0000256" key="4">
    <source>
        <dbReference type="ARBA" id="ARBA00023274"/>
    </source>
</evidence>
<dbReference type="OrthoDB" id="1696305at2759"/>
<dbReference type="InterPro" id="IPR040049">
    <property type="entry name" value="Ribosomal_mS25/mL61"/>
</dbReference>
<dbReference type="PANTHER" id="PTHR13274:SF2">
    <property type="entry name" value="SMALL RIBOSOMAL SUBUNIT PROTEIN MS25"/>
    <property type="match status" value="1"/>
</dbReference>
<dbReference type="GO" id="GO:0003735">
    <property type="term" value="F:structural constituent of ribosome"/>
    <property type="evidence" value="ECO:0007669"/>
    <property type="project" value="InterPro"/>
</dbReference>
<feature type="domain" description="Ribosomal protein/NADH dehydrogenase" evidence="6">
    <location>
        <begin position="41"/>
        <end position="119"/>
    </location>
</feature>
<keyword evidence="8" id="KW-1185">Reference proteome</keyword>
<evidence type="ECO:0000259" key="6">
    <source>
        <dbReference type="SMART" id="SM00916"/>
    </source>
</evidence>
<dbReference type="SUPFAM" id="SSF52833">
    <property type="entry name" value="Thioredoxin-like"/>
    <property type="match status" value="1"/>
</dbReference>
<sequence>MPPKAETLPQGIIKLSKLLTHLKASPKLTLNGVKALRLSYAYQNDHFGARHFVANDLPRIRFANPDLQIQVDRVRKTKEDNWAAAMELEFNDGKSHKVDISDKWSTSILKEIMDKAGGDPWKAHVAEAKAAGLPVLPGEDTYLKEEERLKERREKAAKALKGQPVFLKEFLEKHPEKAPKKVQKKEKKDKKQDKGSSKEKTAT</sequence>
<keyword evidence="2" id="KW-0689">Ribosomal protein</keyword>
<dbReference type="Proteomes" id="UP000284842">
    <property type="component" value="Unassembled WGS sequence"/>
</dbReference>
<gene>
    <name evidence="7" type="ORF">CVT24_003472</name>
</gene>
<dbReference type="InParanoid" id="A0A409Y7F9"/>
<evidence type="ECO:0000256" key="3">
    <source>
        <dbReference type="ARBA" id="ARBA00023128"/>
    </source>
</evidence>
<feature type="region of interest" description="Disordered" evidence="5">
    <location>
        <begin position="170"/>
        <end position="203"/>
    </location>
</feature>
<reference evidence="7 8" key="1">
    <citation type="journal article" date="2018" name="Evol. Lett.">
        <title>Horizontal gene cluster transfer increased hallucinogenic mushroom diversity.</title>
        <authorList>
            <person name="Reynolds H.T."/>
            <person name="Vijayakumar V."/>
            <person name="Gluck-Thaler E."/>
            <person name="Korotkin H.B."/>
            <person name="Matheny P.B."/>
            <person name="Slot J.C."/>
        </authorList>
    </citation>
    <scope>NUCLEOTIDE SEQUENCE [LARGE SCALE GENOMIC DNA]</scope>
    <source>
        <strain evidence="7 8">2629</strain>
    </source>
</reference>
<organism evidence="7 8">
    <name type="scientific">Panaeolus cyanescens</name>
    <dbReference type="NCBI Taxonomy" id="181874"/>
    <lineage>
        <taxon>Eukaryota</taxon>
        <taxon>Fungi</taxon>
        <taxon>Dikarya</taxon>
        <taxon>Basidiomycota</taxon>
        <taxon>Agaricomycotina</taxon>
        <taxon>Agaricomycetes</taxon>
        <taxon>Agaricomycetidae</taxon>
        <taxon>Agaricales</taxon>
        <taxon>Agaricineae</taxon>
        <taxon>Galeropsidaceae</taxon>
        <taxon>Panaeolus</taxon>
    </lineage>
</organism>
<dbReference type="SMART" id="SM00916">
    <property type="entry name" value="L51_S25_CI-B8"/>
    <property type="match status" value="1"/>
</dbReference>
<dbReference type="PANTHER" id="PTHR13274">
    <property type="entry name" value="MITOCHONDRIAL RIBOSOMAL PROTEIN S25"/>
    <property type="match status" value="1"/>
</dbReference>
<dbReference type="InterPro" id="IPR036249">
    <property type="entry name" value="Thioredoxin-like_sf"/>
</dbReference>
<proteinExistence type="predicted"/>
<dbReference type="STRING" id="181874.A0A409Y7F9"/>
<name>A0A409Y7F9_9AGAR</name>
<protein>
    <recommendedName>
        <fullName evidence="6">Ribosomal protein/NADH dehydrogenase domain-containing protein</fullName>
    </recommendedName>
</protein>
<dbReference type="Gene3D" id="3.40.30.10">
    <property type="entry name" value="Glutaredoxin"/>
    <property type="match status" value="1"/>
</dbReference>
<dbReference type="GO" id="GO:0005840">
    <property type="term" value="C:ribosome"/>
    <property type="evidence" value="ECO:0007669"/>
    <property type="project" value="UniProtKB-KW"/>
</dbReference>
<dbReference type="AlphaFoldDB" id="A0A409Y7F9"/>
<dbReference type="GO" id="GO:1990904">
    <property type="term" value="C:ribonucleoprotein complex"/>
    <property type="evidence" value="ECO:0007669"/>
    <property type="project" value="UniProtKB-KW"/>
</dbReference>
<dbReference type="InterPro" id="IPR007741">
    <property type="entry name" value="Ribosomal_mL43/mS25/NADH_DH"/>
</dbReference>
<comment type="subcellular location">
    <subcellularLocation>
        <location evidence="1">Mitochondrion</location>
    </subcellularLocation>
</comment>